<keyword evidence="3 5" id="KW-1133">Transmembrane helix</keyword>
<keyword evidence="2 5" id="KW-0812">Transmembrane</keyword>
<keyword evidence="7" id="KW-1185">Reference proteome</keyword>
<feature type="transmembrane region" description="Helical" evidence="5">
    <location>
        <begin position="115"/>
        <end position="136"/>
    </location>
</feature>
<dbReference type="GO" id="GO:0015165">
    <property type="term" value="F:pyrimidine nucleotide-sugar transmembrane transporter activity"/>
    <property type="evidence" value="ECO:0007669"/>
    <property type="project" value="InterPro"/>
</dbReference>
<gene>
    <name evidence="6" type="ORF">AB1Y20_011546</name>
</gene>
<evidence type="ECO:0008006" key="8">
    <source>
        <dbReference type="Google" id="ProtNLM"/>
    </source>
</evidence>
<feature type="transmembrane region" description="Helical" evidence="5">
    <location>
        <begin position="84"/>
        <end position="103"/>
    </location>
</feature>
<dbReference type="GO" id="GO:0000139">
    <property type="term" value="C:Golgi membrane"/>
    <property type="evidence" value="ECO:0007669"/>
    <property type="project" value="InterPro"/>
</dbReference>
<feature type="transmembrane region" description="Helical" evidence="5">
    <location>
        <begin position="336"/>
        <end position="354"/>
    </location>
</feature>
<comment type="subcellular location">
    <subcellularLocation>
        <location evidence="1">Membrane</location>
        <topology evidence="1">Multi-pass membrane protein</topology>
    </subcellularLocation>
</comment>
<dbReference type="PANTHER" id="PTHR10231">
    <property type="entry name" value="NUCLEOTIDE-SUGAR TRANSMEMBRANE TRANSPORTER"/>
    <property type="match status" value="1"/>
</dbReference>
<evidence type="ECO:0000256" key="5">
    <source>
        <dbReference type="SAM" id="Phobius"/>
    </source>
</evidence>
<name>A0AB34IGQ9_PRYPA</name>
<dbReference type="AlphaFoldDB" id="A0AB34IGQ9"/>
<feature type="transmembrane region" description="Helical" evidence="5">
    <location>
        <begin position="285"/>
        <end position="305"/>
    </location>
</feature>
<evidence type="ECO:0000313" key="7">
    <source>
        <dbReference type="Proteomes" id="UP001515480"/>
    </source>
</evidence>
<evidence type="ECO:0000256" key="2">
    <source>
        <dbReference type="ARBA" id="ARBA00022692"/>
    </source>
</evidence>
<evidence type="ECO:0000313" key="6">
    <source>
        <dbReference type="EMBL" id="KAL1499339.1"/>
    </source>
</evidence>
<feature type="transmembrane region" description="Helical" evidence="5">
    <location>
        <begin position="247"/>
        <end position="265"/>
    </location>
</feature>
<protein>
    <recommendedName>
        <fullName evidence="8">Sugar phosphate transporter domain-containing protein</fullName>
    </recommendedName>
</protein>
<sequence length="356" mass="38129">MVNGCVRGAEAGVVWPSNGYHELEPGEKGTTLAVATDGALFEKHESLSCYDRYKGLCAAAFLSLLTAALFVLRSGTLASDMCSNVILLYAEAIKFTVAIAYVLHSRQSHKLLESIPLAFVPVTLYVTINLLSFWALKYVDASLGALMSQIKLPATAVFSRLFLGRVVSFNRGMALSTIFLGSLSIAAYGEMQEAHAEAEAEAEGVLLSHVTMATYLLATLALLVESCLSAATGVYTQWIFNGSMDLLWVRNAQFALISMVQYAVLQWVVEDNTGQCEVAADVRGMTVAALFATMGISVALTLLWLGAIEKTVASVSSVILTMVADHLFVLHTVPSLLQIAIGSIILNGIIQFSLSA</sequence>
<dbReference type="InterPro" id="IPR037185">
    <property type="entry name" value="EmrE-like"/>
</dbReference>
<evidence type="ECO:0000256" key="4">
    <source>
        <dbReference type="ARBA" id="ARBA00023136"/>
    </source>
</evidence>
<dbReference type="Proteomes" id="UP001515480">
    <property type="component" value="Unassembled WGS sequence"/>
</dbReference>
<accession>A0AB34IGQ9</accession>
<evidence type="ECO:0000256" key="1">
    <source>
        <dbReference type="ARBA" id="ARBA00004141"/>
    </source>
</evidence>
<keyword evidence="4 5" id="KW-0472">Membrane</keyword>
<dbReference type="Pfam" id="PF04142">
    <property type="entry name" value="Nuc_sug_transp"/>
    <property type="match status" value="1"/>
</dbReference>
<dbReference type="SUPFAM" id="SSF103481">
    <property type="entry name" value="Multidrug resistance efflux transporter EmrE"/>
    <property type="match status" value="1"/>
</dbReference>
<feature type="transmembrane region" description="Helical" evidence="5">
    <location>
        <begin position="209"/>
        <end position="235"/>
    </location>
</feature>
<reference evidence="6 7" key="1">
    <citation type="journal article" date="2024" name="Science">
        <title>Giant polyketide synthase enzymes in the biosynthesis of giant marine polyether toxins.</title>
        <authorList>
            <person name="Fallon T.R."/>
            <person name="Shende V.V."/>
            <person name="Wierzbicki I.H."/>
            <person name="Pendleton A.L."/>
            <person name="Watervoot N.F."/>
            <person name="Auber R.P."/>
            <person name="Gonzalez D.J."/>
            <person name="Wisecaver J.H."/>
            <person name="Moore B.S."/>
        </authorList>
    </citation>
    <scope>NUCLEOTIDE SEQUENCE [LARGE SCALE GENOMIC DNA]</scope>
    <source>
        <strain evidence="6 7">12B1</strain>
    </source>
</reference>
<organism evidence="6 7">
    <name type="scientific">Prymnesium parvum</name>
    <name type="common">Toxic golden alga</name>
    <dbReference type="NCBI Taxonomy" id="97485"/>
    <lineage>
        <taxon>Eukaryota</taxon>
        <taxon>Haptista</taxon>
        <taxon>Haptophyta</taxon>
        <taxon>Prymnesiophyceae</taxon>
        <taxon>Prymnesiales</taxon>
        <taxon>Prymnesiaceae</taxon>
        <taxon>Prymnesium</taxon>
    </lineage>
</organism>
<proteinExistence type="predicted"/>
<feature type="transmembrane region" description="Helical" evidence="5">
    <location>
        <begin position="53"/>
        <end position="72"/>
    </location>
</feature>
<comment type="caution">
    <text evidence="6">The sequence shown here is derived from an EMBL/GenBank/DDBJ whole genome shotgun (WGS) entry which is preliminary data.</text>
</comment>
<dbReference type="InterPro" id="IPR007271">
    <property type="entry name" value="Nuc_sug_transpt"/>
</dbReference>
<evidence type="ECO:0000256" key="3">
    <source>
        <dbReference type="ARBA" id="ARBA00022989"/>
    </source>
</evidence>
<dbReference type="EMBL" id="JBGBPQ010000025">
    <property type="protein sequence ID" value="KAL1499339.1"/>
    <property type="molecule type" value="Genomic_DNA"/>
</dbReference>
<feature type="transmembrane region" description="Helical" evidence="5">
    <location>
        <begin position="172"/>
        <end position="189"/>
    </location>
</feature>